<gene>
    <name evidence="2" type="ORF">PsYK624_069510</name>
</gene>
<dbReference type="AlphaFoldDB" id="A0A9P3LEB3"/>
<feature type="compositionally biased region" description="Polar residues" evidence="1">
    <location>
        <begin position="11"/>
        <end position="22"/>
    </location>
</feature>
<sequence length="79" mass="8429">MSRASAEASIRDNSTPRSSDSALSRPPLLMVQSTSDIDNASPCGAARHGLTPVRIAGRMCLWPMVTLTHTRAGCFTLLD</sequence>
<evidence type="ECO:0000313" key="3">
    <source>
        <dbReference type="Proteomes" id="UP000703269"/>
    </source>
</evidence>
<name>A0A9P3LEB3_9APHY</name>
<evidence type="ECO:0000256" key="1">
    <source>
        <dbReference type="SAM" id="MobiDB-lite"/>
    </source>
</evidence>
<keyword evidence="3" id="KW-1185">Reference proteome</keyword>
<accession>A0A9P3LEB3</accession>
<dbReference type="EMBL" id="BPQB01000018">
    <property type="protein sequence ID" value="GJE90807.1"/>
    <property type="molecule type" value="Genomic_DNA"/>
</dbReference>
<dbReference type="Proteomes" id="UP000703269">
    <property type="component" value="Unassembled WGS sequence"/>
</dbReference>
<protein>
    <submittedName>
        <fullName evidence="2">Uncharacterized protein</fullName>
    </submittedName>
</protein>
<reference evidence="2 3" key="1">
    <citation type="submission" date="2021-08" db="EMBL/GenBank/DDBJ databases">
        <title>Draft Genome Sequence of Phanerochaete sordida strain YK-624.</title>
        <authorList>
            <person name="Mori T."/>
            <person name="Dohra H."/>
            <person name="Suzuki T."/>
            <person name="Kawagishi H."/>
            <person name="Hirai H."/>
        </authorList>
    </citation>
    <scope>NUCLEOTIDE SEQUENCE [LARGE SCALE GENOMIC DNA]</scope>
    <source>
        <strain evidence="2 3">YK-624</strain>
    </source>
</reference>
<organism evidence="2 3">
    <name type="scientific">Phanerochaete sordida</name>
    <dbReference type="NCBI Taxonomy" id="48140"/>
    <lineage>
        <taxon>Eukaryota</taxon>
        <taxon>Fungi</taxon>
        <taxon>Dikarya</taxon>
        <taxon>Basidiomycota</taxon>
        <taxon>Agaricomycotina</taxon>
        <taxon>Agaricomycetes</taxon>
        <taxon>Polyporales</taxon>
        <taxon>Phanerochaetaceae</taxon>
        <taxon>Phanerochaete</taxon>
    </lineage>
</organism>
<proteinExistence type="predicted"/>
<comment type="caution">
    <text evidence="2">The sequence shown here is derived from an EMBL/GenBank/DDBJ whole genome shotgun (WGS) entry which is preliminary data.</text>
</comment>
<evidence type="ECO:0000313" key="2">
    <source>
        <dbReference type="EMBL" id="GJE90807.1"/>
    </source>
</evidence>
<feature type="region of interest" description="Disordered" evidence="1">
    <location>
        <begin position="1"/>
        <end position="42"/>
    </location>
</feature>